<dbReference type="InterPro" id="IPR056884">
    <property type="entry name" value="NPHP3-like_N"/>
</dbReference>
<feature type="repeat" description="ANK" evidence="3">
    <location>
        <begin position="1122"/>
        <end position="1154"/>
    </location>
</feature>
<evidence type="ECO:0000313" key="9">
    <source>
        <dbReference type="Proteomes" id="UP000091967"/>
    </source>
</evidence>
<dbReference type="PANTHER" id="PTHR24126:SF14">
    <property type="entry name" value="ANK_REP_REGION DOMAIN-CONTAINING PROTEIN"/>
    <property type="match status" value="1"/>
</dbReference>
<keyword evidence="1" id="KW-0677">Repeat</keyword>
<dbReference type="Gene3D" id="3.40.50.300">
    <property type="entry name" value="P-loop containing nucleotide triphosphate hydrolases"/>
    <property type="match status" value="1"/>
</dbReference>
<dbReference type="SUPFAM" id="SSF53167">
    <property type="entry name" value="Purine and uridine phosphorylases"/>
    <property type="match status" value="1"/>
</dbReference>
<feature type="compositionally biased region" description="Acidic residues" evidence="4">
    <location>
        <begin position="2476"/>
        <end position="2511"/>
    </location>
</feature>
<dbReference type="PANTHER" id="PTHR24126">
    <property type="entry name" value="ANKYRIN REPEAT, PH AND SEC7 DOMAIN CONTAINING PROTEIN SECG-RELATED"/>
    <property type="match status" value="1"/>
</dbReference>
<dbReference type="Gene3D" id="3.40.50.1580">
    <property type="entry name" value="Nucleoside phosphorylase domain"/>
    <property type="match status" value="1"/>
</dbReference>
<proteinExistence type="predicted"/>
<evidence type="ECO:0000259" key="5">
    <source>
        <dbReference type="Pfam" id="PF01048"/>
    </source>
</evidence>
<evidence type="ECO:0000313" key="8">
    <source>
        <dbReference type="EMBL" id="OBS15633.1"/>
    </source>
</evidence>
<dbReference type="Pfam" id="PF13637">
    <property type="entry name" value="Ank_4"/>
    <property type="match status" value="1"/>
</dbReference>
<comment type="caution">
    <text evidence="8">The sequence shown here is derived from an EMBL/GenBank/DDBJ whole genome shotgun (WGS) entry which is preliminary data.</text>
</comment>
<dbReference type="Gene3D" id="1.25.40.20">
    <property type="entry name" value="Ankyrin repeat-containing domain"/>
    <property type="match status" value="3"/>
</dbReference>
<dbReference type="Pfam" id="PF24883">
    <property type="entry name" value="NPHP3_N"/>
    <property type="match status" value="1"/>
</dbReference>
<feature type="repeat" description="ANK" evidence="3">
    <location>
        <begin position="891"/>
        <end position="923"/>
    </location>
</feature>
<evidence type="ECO:0000256" key="4">
    <source>
        <dbReference type="SAM" id="MobiDB-lite"/>
    </source>
</evidence>
<feature type="region of interest" description="Disordered" evidence="4">
    <location>
        <begin position="182"/>
        <end position="210"/>
    </location>
</feature>
<keyword evidence="2 3" id="KW-0040">ANK repeat</keyword>
<dbReference type="Pfam" id="PF12796">
    <property type="entry name" value="Ank_2"/>
    <property type="match status" value="4"/>
</dbReference>
<evidence type="ECO:0000256" key="1">
    <source>
        <dbReference type="ARBA" id="ARBA00022737"/>
    </source>
</evidence>
<feature type="domain" description="Nephrocystin 3-like N-terminal" evidence="7">
    <location>
        <begin position="377"/>
        <end position="533"/>
    </location>
</feature>
<protein>
    <submittedName>
        <fullName evidence="8">Uncharacterized protein</fullName>
    </submittedName>
</protein>
<feature type="repeat" description="ANK" evidence="3">
    <location>
        <begin position="1059"/>
        <end position="1088"/>
    </location>
</feature>
<feature type="repeat" description="ANK" evidence="3">
    <location>
        <begin position="990"/>
        <end position="1022"/>
    </location>
</feature>
<feature type="repeat" description="ANK" evidence="3">
    <location>
        <begin position="927"/>
        <end position="956"/>
    </location>
</feature>
<evidence type="ECO:0000259" key="7">
    <source>
        <dbReference type="Pfam" id="PF24883"/>
    </source>
</evidence>
<feature type="repeat" description="ANK" evidence="3">
    <location>
        <begin position="957"/>
        <end position="989"/>
    </location>
</feature>
<dbReference type="GO" id="GO:0003824">
    <property type="term" value="F:catalytic activity"/>
    <property type="evidence" value="ECO:0007669"/>
    <property type="project" value="InterPro"/>
</dbReference>
<dbReference type="InterPro" id="IPR002110">
    <property type="entry name" value="Ankyrin_rpt"/>
</dbReference>
<dbReference type="EMBL" id="LYXU01000145">
    <property type="protein sequence ID" value="OBS15633.1"/>
    <property type="molecule type" value="Genomic_DNA"/>
</dbReference>
<gene>
    <name evidence="8" type="ORF">FPOA_13576</name>
</gene>
<dbReference type="InterPro" id="IPR000845">
    <property type="entry name" value="Nucleoside_phosphorylase_d"/>
</dbReference>
<feature type="repeat" description="ANK" evidence="3">
    <location>
        <begin position="861"/>
        <end position="890"/>
    </location>
</feature>
<feature type="repeat" description="ANK" evidence="3">
    <location>
        <begin position="1155"/>
        <end position="1187"/>
    </location>
</feature>
<feature type="repeat" description="ANK" evidence="3">
    <location>
        <begin position="1023"/>
        <end position="1055"/>
    </location>
</feature>
<dbReference type="InterPro" id="IPR035994">
    <property type="entry name" value="Nucleoside_phosphorylase_sf"/>
</dbReference>
<keyword evidence="9" id="KW-1185">Reference proteome</keyword>
<evidence type="ECO:0000256" key="3">
    <source>
        <dbReference type="PROSITE-ProRule" id="PRU00023"/>
    </source>
</evidence>
<organism evidence="8 9">
    <name type="scientific">Fusarium poae</name>
    <dbReference type="NCBI Taxonomy" id="36050"/>
    <lineage>
        <taxon>Eukaryota</taxon>
        <taxon>Fungi</taxon>
        <taxon>Dikarya</taxon>
        <taxon>Ascomycota</taxon>
        <taxon>Pezizomycotina</taxon>
        <taxon>Sordariomycetes</taxon>
        <taxon>Hypocreomycetidae</taxon>
        <taxon>Hypocreales</taxon>
        <taxon>Nectriaceae</taxon>
        <taxon>Fusarium</taxon>
    </lineage>
</organism>
<accession>A0A1B8A579</accession>
<evidence type="ECO:0000256" key="2">
    <source>
        <dbReference type="ARBA" id="ARBA00023043"/>
    </source>
</evidence>
<dbReference type="STRING" id="36050.A0A1B8A579"/>
<sequence length="2523" mass="280252">MSDPQKYTVGWICAIATEYLAAQLFLDEEHEGPEFVSANDSNNYTLGKIGKHNVVVAVLPHGEYGVSSATGVAKDMLHSFPNVRFGLMVGIGGGAPTPEHDIRLGDVVVSTSGHGKGGVFQYDFGKAVQGQEFQATGFLNQPPTILRTAVHGLLTQYKRKGHQLDQHINDILVENPRLKKEFQRPESSTDRLYHSSKVHPPDDQSSCAKACGDDPSTLVARLDRTEYEDNPAIHYGLVASSSRLMKDAVTRDALAAKKGVLCFEMEAAGLMNHFPCLAIRGICDYSDSHKNKEWQGFAAMMAAAYAKDLLRQIPPSKVEAEKPISEILSSIESTGNETKHAVMSMTSDHRFTKIERWLSPPDCSTNANLARKRRHPGTGTWLLNSPAFQEWKLGSRQHLWLYGLAGCGKTILSTTILDHLLHMDTHTTLAFFFDFSDPGKQKLEDLLRSLAIQLYHTGNEAARKLDSLFISHDDGRRQPDTTALSACVDAMVQITKKVVIVLDALDECTTRGELLHWINSMACSNAQLIVTGRPEADFQREIPDLFDELNCILLDKNAVNADIRSYVTATLEKKPDFVKKGLSPGILQEIRDKIGDGADGMFRWAACQLETLALCLTPADIEIALKSLPSDLAETYHRMVQNIQSEYKSSAIRLLQFLVHTKRPLTLPEAVEVIATEINQEPRGFTAKRRLFQAADILRYCPSLVIIAKVTNYRETVEELHLAHFSVKEYLLEQAQFDLESASNVITRTCLTYLGDIKNNCSTIRSDFPMARYAAEYWTEYAVSAQTSEAIVRITVNFLKEDTTFQLWCHLYQADHPQEDKPGPPRAPRLYYACLAGLAGAARVLTTEGADVNAQGGWYGNALYAALYGGHPEIVKILVDKGADVNAQGGEYGNALYAALYGGHPEIVQILVDKGADVNAQGGWYGNALQAASYSGHLETVQILVDKGADVNAQGGEYGNALYAASYEGHPEIVKILVDKGADVNAQGGDYGNALQAASHYGHLETVQILVDKGADVNAQGGDYGNALQAASYSGHLEIVQILLDKGAYVNAQGGWYGNALHAASEYGHLETVQILVDKGADVNAQGGEYGNALQAASYKGHPEIVKILVDKGADVNAQGGDYGNALHAASYSGHLETVQILVDKGADVNAQGGDYGNALYAASYKGHLEIVQILVDKGAYVNAQGGWYGNALHAASHYGHLEIVKILVDKGADVNAQGGDYGNALQAASYSGHLEIVQILLDKGAYVNAQGGDYGNALQAISVVRRPQRLQHLLPLLSGTVNHPGVEALPSTPTFPVSPDAAAVSSSLGTDDPVLSGFLEAIRQQDTAGGPDFLLAQSDAYDQILRKFFSHRCDCPEPRAREEPEHTSTLPEYVQHISRALPPLPTIFAGRDEACDLHAVTIARQWDVDSVWFGARSLSAIRAPNQFRLSFFSPHTSNISTAQVIQPHGLDLAHTRHTTIGTFTTAGVRFSVLMFFPSGAPSQTRASANSLSLARFRDLYDEIILPAVRETVPIHVRQEIPGSYDLIYAKSRAYQEKPGAGRWSAEDESRSYRLAYGIPASVLPQFWAAVVRNANRHRVQSKKGDAVPYFQNPRLLFQAHDLKNMFASESLQDSLGLFRDSILAGLDPSQIDMHSCWLDVGMRDHVRMPPTSSNSESQNHHHHHEPWTLLWKSDCCRHLHDQVVGVAPEAPMEATYYRPYLLRDIGGYYVRAKSTRKSNPGHPEARSPGVIRAKAYNCSKELFGVMFSDYQLFSSGFLPLLAFGEGMLKDLAATDQSRQRAFVSQLSRSRILDAWDANKRHMRAVSSLKRHSDFGIRKEVTLRLDVILAMWVGGRLEPNQSPHTGPMCWEVPLAPPPSSSSSSSSSSSPSPPIVGEEQHWPFWVIPTQMLTAFVSAQAARFILPLDHIFSELFCRLLIHAVSSERQYNFDNWIWKPTWQVKCRSPRSGRRKERRGLGLDDSIRSSGTLWIPHSHFDWQRGHISLELLVNIYMSRSPLQAKLAHQANVQALATNQVTTELLFQRLVRNARTEYDRGRNRDAEILADRAVALAVEEIARAYHQHFLAKLHSYWDRLRGKIGRQKLPVLDLLQQAQEESAAETGRIPTAQAVHGIYAEAWDKYRQVTADDDSDGDINTSSSSLRSTLPEELPCWMTTRRRLPPKNSWSGFLFDQIFCRPKPPTWNALFFLQLYRGFKEFWQDTCAPLGPFDGRFSRQIGYYIQIAFNCDHTKEVGTSHAQGTWYHAKPPFFQIQYWAPYFSPPRVQEKTSLSSLYRRRAYPKGLSPRSTPLIPSPRYFHDLESVAWPHWVEIMHHSHHDPDRLPFERRSSIRRHCKRALFYVSFLAGPTWGIDKDVNFIVPWSFNKTSHGSSNECDIFHVPVAETHISKTIVEDTVSQPTILLPTRDTIIGLLDAIETLTGHSSSIAERLSWTKRRLNNQGDQYDLRSHLAARHREVGPSTESQSLLERFLHQREPPEWDVEPVDEEEAEDTEETAEEDNSSSGEDNDLEDVGLNDLGSYIGFVG</sequence>
<dbReference type="Proteomes" id="UP000091967">
    <property type="component" value="Unassembled WGS sequence"/>
</dbReference>
<dbReference type="GO" id="GO:0009116">
    <property type="term" value="P:nucleoside metabolic process"/>
    <property type="evidence" value="ECO:0007669"/>
    <property type="project" value="InterPro"/>
</dbReference>
<feature type="domain" description="GPI inositol-deacylase winged helix" evidence="6">
    <location>
        <begin position="644"/>
        <end position="734"/>
    </location>
</feature>
<dbReference type="Pfam" id="PF01048">
    <property type="entry name" value="PNP_UDP_1"/>
    <property type="match status" value="1"/>
</dbReference>
<feature type="domain" description="Nucleoside phosphorylase" evidence="5">
    <location>
        <begin position="14"/>
        <end position="295"/>
    </location>
</feature>
<feature type="repeat" description="ANK" evidence="3">
    <location>
        <begin position="1221"/>
        <end position="1253"/>
    </location>
</feature>
<evidence type="ECO:0000259" key="6">
    <source>
        <dbReference type="Pfam" id="PF22939"/>
    </source>
</evidence>
<dbReference type="InterPro" id="IPR027417">
    <property type="entry name" value="P-loop_NTPase"/>
</dbReference>
<feature type="compositionally biased region" description="Basic and acidic residues" evidence="4">
    <location>
        <begin position="182"/>
        <end position="193"/>
    </location>
</feature>
<name>A0A1B8A579_FUSPO</name>
<reference evidence="8 9" key="1">
    <citation type="submission" date="2016-06" db="EMBL/GenBank/DDBJ databases">
        <title>Living apart together: crosstalk between the core and supernumerary genomes in a fungal plant pathogen.</title>
        <authorList>
            <person name="Vanheule A."/>
            <person name="Audenaert K."/>
            <person name="Warris S."/>
            <person name="Van De Geest H."/>
            <person name="Schijlen E."/>
            <person name="Hofte M."/>
            <person name="De Saeger S."/>
            <person name="Haesaert G."/>
            <person name="Waalwijk C."/>
            <person name="Van Der Lee T."/>
        </authorList>
    </citation>
    <scope>NUCLEOTIDE SEQUENCE [LARGE SCALE GENOMIC DNA]</scope>
    <source>
        <strain evidence="8 9">2516</strain>
    </source>
</reference>
<dbReference type="InterPro" id="IPR036770">
    <property type="entry name" value="Ankyrin_rpt-contain_sf"/>
</dbReference>
<feature type="region of interest" description="Disordered" evidence="4">
    <location>
        <begin position="1846"/>
        <end position="1874"/>
    </location>
</feature>
<dbReference type="PROSITE" id="PS50297">
    <property type="entry name" value="ANK_REP_REGION"/>
    <property type="match status" value="12"/>
</dbReference>
<feature type="repeat" description="ANK" evidence="3">
    <location>
        <begin position="1191"/>
        <end position="1220"/>
    </location>
</feature>
<dbReference type="SMART" id="SM00248">
    <property type="entry name" value="ANK"/>
    <property type="match status" value="13"/>
</dbReference>
<dbReference type="Pfam" id="PF22939">
    <property type="entry name" value="WHD_GPIID"/>
    <property type="match status" value="1"/>
</dbReference>
<feature type="region of interest" description="Disordered" evidence="4">
    <location>
        <begin position="2471"/>
        <end position="2523"/>
    </location>
</feature>
<dbReference type="SUPFAM" id="SSF52540">
    <property type="entry name" value="P-loop containing nucleoside triphosphate hydrolases"/>
    <property type="match status" value="1"/>
</dbReference>
<feature type="repeat" description="ANK" evidence="3">
    <location>
        <begin position="1089"/>
        <end position="1121"/>
    </location>
</feature>
<dbReference type="SUPFAM" id="SSF48403">
    <property type="entry name" value="Ankyrin repeat"/>
    <property type="match status" value="2"/>
</dbReference>
<dbReference type="PROSITE" id="PS50088">
    <property type="entry name" value="ANK_REPEAT"/>
    <property type="match status" value="12"/>
</dbReference>
<feature type="compositionally biased region" description="Low complexity" evidence="4">
    <location>
        <begin position="1860"/>
        <end position="1869"/>
    </location>
</feature>
<dbReference type="InterPro" id="IPR054471">
    <property type="entry name" value="GPIID_WHD"/>
</dbReference>